<dbReference type="Proteomes" id="UP001320420">
    <property type="component" value="Unassembled WGS sequence"/>
</dbReference>
<evidence type="ECO:0000256" key="2">
    <source>
        <dbReference type="ARBA" id="ARBA00022737"/>
    </source>
</evidence>
<proteinExistence type="inferred from homology"/>
<dbReference type="PANTHER" id="PTHR19854:SF1">
    <property type="entry name" value="GUANINE NUCLEOTIDE-BINDING PROTEIN SUBUNIT BETA-LIKE PROTEIN 1"/>
    <property type="match status" value="1"/>
</dbReference>
<comment type="subunit">
    <text evidence="5">Component of the ASTRA chromatin remodeling machinery complex.</text>
</comment>
<dbReference type="Gene3D" id="2.130.10.10">
    <property type="entry name" value="YVTN repeat-like/Quinoprotein amine dehydrogenase"/>
    <property type="match status" value="2"/>
</dbReference>
<dbReference type="PANTHER" id="PTHR19854">
    <property type="entry name" value="TRANSDUCIN BETA-LIKE 3"/>
    <property type="match status" value="1"/>
</dbReference>
<feature type="repeat" description="WD" evidence="7">
    <location>
        <begin position="443"/>
        <end position="458"/>
    </location>
</feature>
<comment type="caution">
    <text evidence="9">The sequence shown here is derived from an EMBL/GenBank/DDBJ whole genome shotgun (WGS) entry which is preliminary data.</text>
</comment>
<evidence type="ECO:0000256" key="8">
    <source>
        <dbReference type="SAM" id="MobiDB-lite"/>
    </source>
</evidence>
<evidence type="ECO:0000313" key="9">
    <source>
        <dbReference type="EMBL" id="KAK7749119.1"/>
    </source>
</evidence>
<feature type="region of interest" description="Disordered" evidence="8">
    <location>
        <begin position="244"/>
        <end position="321"/>
    </location>
</feature>
<keyword evidence="10" id="KW-1185">Reference proteome</keyword>
<evidence type="ECO:0000256" key="6">
    <source>
        <dbReference type="ARBA" id="ARBA00040563"/>
    </source>
</evidence>
<dbReference type="InterPro" id="IPR036322">
    <property type="entry name" value="WD40_repeat_dom_sf"/>
</dbReference>
<evidence type="ECO:0000256" key="5">
    <source>
        <dbReference type="ARBA" id="ARBA00038749"/>
    </source>
</evidence>
<keyword evidence="1 7" id="KW-0853">WD repeat</keyword>
<evidence type="ECO:0000256" key="1">
    <source>
        <dbReference type="ARBA" id="ARBA00022574"/>
    </source>
</evidence>
<sequence>MTSQRPAAQPKSVLRGHKAQVHSAAFIRHNQRLASGDAEGFVVLWDLTIMRPRAVWRAHQSAILGIEGWGDDKVITHGRDNRLIVWKLGEGDEAALSTALPLDQSVSDRRQPWVLHILEVNTMNFCSFASCPANPDLPASSEELLVAVPNTLSTEAIESKGAQIGMVMTLSLFWLEGFLTLVAAYENGLAMVARLGRNSQSSWEVIYKTQCHSQPILSLDVPSNRAYFLTSGADAIIAKHPIPHPHADLLGKQKAPGTNKSKSPHIPSSSDIPESSKSHDKKPESSATSPSLSSPSPSALSSALASEPNPPRSPEASPLPLQTAPLKTVNTKHAGQQGLRIRSDGKIFATAGWDAKVRVYSTKTLAELAVLKWHGMGCYAIAFAMVDGGGGSGEGEHANEDSKSEDGCSAPEQGVAPLSKARTGGELSVKDRRLKQAREAHWLAAGSKDGRISLWDIY</sequence>
<dbReference type="SUPFAM" id="SSF50978">
    <property type="entry name" value="WD40 repeat-like"/>
    <property type="match status" value="1"/>
</dbReference>
<evidence type="ECO:0000256" key="3">
    <source>
        <dbReference type="ARBA" id="ARBA00037338"/>
    </source>
</evidence>
<dbReference type="EMBL" id="JAKJXP020000078">
    <property type="protein sequence ID" value="KAK7749119.1"/>
    <property type="molecule type" value="Genomic_DNA"/>
</dbReference>
<dbReference type="InterPro" id="IPR001680">
    <property type="entry name" value="WD40_rpt"/>
</dbReference>
<feature type="repeat" description="WD" evidence="7">
    <location>
        <begin position="14"/>
        <end position="47"/>
    </location>
</feature>
<dbReference type="PROSITE" id="PS50082">
    <property type="entry name" value="WD_REPEATS_2"/>
    <property type="match status" value="2"/>
</dbReference>
<organism evidence="9 10">
    <name type="scientific">Diatrype stigma</name>
    <dbReference type="NCBI Taxonomy" id="117547"/>
    <lineage>
        <taxon>Eukaryota</taxon>
        <taxon>Fungi</taxon>
        <taxon>Dikarya</taxon>
        <taxon>Ascomycota</taxon>
        <taxon>Pezizomycotina</taxon>
        <taxon>Sordariomycetes</taxon>
        <taxon>Xylariomycetidae</taxon>
        <taxon>Xylariales</taxon>
        <taxon>Diatrypaceae</taxon>
        <taxon>Diatrype</taxon>
    </lineage>
</organism>
<keyword evidence="2" id="KW-0677">Repeat</keyword>
<name>A0AAN9YNZ7_9PEZI</name>
<dbReference type="AlphaFoldDB" id="A0AAN9YNZ7"/>
<feature type="region of interest" description="Disordered" evidence="8">
    <location>
        <begin position="392"/>
        <end position="429"/>
    </location>
</feature>
<feature type="compositionally biased region" description="Basic and acidic residues" evidence="8">
    <location>
        <begin position="274"/>
        <end position="284"/>
    </location>
</feature>
<dbReference type="InterPro" id="IPR015943">
    <property type="entry name" value="WD40/YVTN_repeat-like_dom_sf"/>
</dbReference>
<reference evidence="9 10" key="1">
    <citation type="submission" date="2024-02" db="EMBL/GenBank/DDBJ databases">
        <title>De novo assembly and annotation of 12 fungi associated with fruit tree decline syndrome in Ontario, Canada.</title>
        <authorList>
            <person name="Sulman M."/>
            <person name="Ellouze W."/>
            <person name="Ilyukhin E."/>
        </authorList>
    </citation>
    <scope>NUCLEOTIDE SEQUENCE [LARGE SCALE GENOMIC DNA]</scope>
    <source>
        <strain evidence="9 10">M11/M66-122</strain>
    </source>
</reference>
<dbReference type="Pfam" id="PF00400">
    <property type="entry name" value="WD40"/>
    <property type="match status" value="3"/>
</dbReference>
<dbReference type="InterPro" id="IPR019775">
    <property type="entry name" value="WD40_repeat_CS"/>
</dbReference>
<comment type="similarity">
    <text evidence="4">Belongs to the WD repeat ASA1 family.</text>
</comment>
<protein>
    <recommendedName>
        <fullName evidence="6">ASTRA-associated protein 1</fullName>
    </recommendedName>
</protein>
<evidence type="ECO:0000256" key="7">
    <source>
        <dbReference type="PROSITE-ProRule" id="PRU00221"/>
    </source>
</evidence>
<comment type="function">
    <text evidence="3">Component of the ASTRA complex involved in chromatin remodeling.</text>
</comment>
<accession>A0AAN9YNZ7</accession>
<feature type="compositionally biased region" description="Low complexity" evidence="8">
    <location>
        <begin position="260"/>
        <end position="273"/>
    </location>
</feature>
<dbReference type="SMART" id="SM00320">
    <property type="entry name" value="WD40"/>
    <property type="match status" value="5"/>
</dbReference>
<dbReference type="PROSITE" id="PS00678">
    <property type="entry name" value="WD_REPEATS_1"/>
    <property type="match status" value="1"/>
</dbReference>
<dbReference type="PROSITE" id="PS50294">
    <property type="entry name" value="WD_REPEATS_REGION"/>
    <property type="match status" value="1"/>
</dbReference>
<evidence type="ECO:0000313" key="10">
    <source>
        <dbReference type="Proteomes" id="UP001320420"/>
    </source>
</evidence>
<evidence type="ECO:0000256" key="4">
    <source>
        <dbReference type="ARBA" id="ARBA00037931"/>
    </source>
</evidence>
<feature type="compositionally biased region" description="Basic and acidic residues" evidence="8">
    <location>
        <begin position="394"/>
        <end position="406"/>
    </location>
</feature>
<gene>
    <name evidence="9" type="primary">asa1</name>
    <name evidence="9" type="ORF">SLS62_008406</name>
</gene>
<feature type="compositionally biased region" description="Low complexity" evidence="8">
    <location>
        <begin position="285"/>
        <end position="307"/>
    </location>
</feature>